<dbReference type="Proteomes" id="UP000004095">
    <property type="component" value="Unassembled WGS sequence"/>
</dbReference>
<sequence>MKIYKPLLVLLVALFAFSSFVPLPNDRKKLLVRKWKPVKMEVNGKLEEEGSDDEADMEFKADGKIFSEGEKVGSWKLKSDNKSLVIYIDDDGESATMTIEKLTKKVLVLAITRGSDSAKMYFTAL</sequence>
<keyword evidence="2" id="KW-1185">Reference proteome</keyword>
<name>A1ZQG8_MICM2</name>
<dbReference type="RefSeq" id="WP_002699688.1">
    <property type="nucleotide sequence ID" value="NZ_AAWS01000024.1"/>
</dbReference>
<protein>
    <recommendedName>
        <fullName evidence="3">Lipocalin-like domain-containing protein</fullName>
    </recommendedName>
</protein>
<evidence type="ECO:0008006" key="3">
    <source>
        <dbReference type="Google" id="ProtNLM"/>
    </source>
</evidence>
<gene>
    <name evidence="1" type="ORF">M23134_08292</name>
</gene>
<organism evidence="1 2">
    <name type="scientific">Microscilla marina ATCC 23134</name>
    <dbReference type="NCBI Taxonomy" id="313606"/>
    <lineage>
        <taxon>Bacteria</taxon>
        <taxon>Pseudomonadati</taxon>
        <taxon>Bacteroidota</taxon>
        <taxon>Cytophagia</taxon>
        <taxon>Cytophagales</taxon>
        <taxon>Microscillaceae</taxon>
        <taxon>Microscilla</taxon>
    </lineage>
</organism>
<accession>A1ZQG8</accession>
<reference evidence="1 2" key="1">
    <citation type="submission" date="2007-01" db="EMBL/GenBank/DDBJ databases">
        <authorList>
            <person name="Haygood M."/>
            <person name="Podell S."/>
            <person name="Anderson C."/>
            <person name="Hopkinson B."/>
            <person name="Roe K."/>
            <person name="Barbeau K."/>
            <person name="Gaasterland T."/>
            <person name="Ferriera S."/>
            <person name="Johnson J."/>
            <person name="Kravitz S."/>
            <person name="Beeson K."/>
            <person name="Sutton G."/>
            <person name="Rogers Y.-H."/>
            <person name="Friedman R."/>
            <person name="Frazier M."/>
            <person name="Venter J.C."/>
        </authorList>
    </citation>
    <scope>NUCLEOTIDE SEQUENCE [LARGE SCALE GENOMIC DNA]</scope>
    <source>
        <strain evidence="1 2">ATCC 23134</strain>
    </source>
</reference>
<dbReference type="AlphaFoldDB" id="A1ZQG8"/>
<proteinExistence type="predicted"/>
<evidence type="ECO:0000313" key="2">
    <source>
        <dbReference type="Proteomes" id="UP000004095"/>
    </source>
</evidence>
<evidence type="ECO:0000313" key="1">
    <source>
        <dbReference type="EMBL" id="EAY27340.1"/>
    </source>
</evidence>
<comment type="caution">
    <text evidence="1">The sequence shown here is derived from an EMBL/GenBank/DDBJ whole genome shotgun (WGS) entry which is preliminary data.</text>
</comment>
<dbReference type="EMBL" id="AAWS01000024">
    <property type="protein sequence ID" value="EAY27340.1"/>
    <property type="molecule type" value="Genomic_DNA"/>
</dbReference>